<organism evidence="1">
    <name type="scientific">freshwater metagenome</name>
    <dbReference type="NCBI Taxonomy" id="449393"/>
    <lineage>
        <taxon>unclassified sequences</taxon>
        <taxon>metagenomes</taxon>
        <taxon>ecological metagenomes</taxon>
    </lineage>
</organism>
<dbReference type="EMBL" id="CAEZXV010000088">
    <property type="protein sequence ID" value="CAB4706324.1"/>
    <property type="molecule type" value="Genomic_DNA"/>
</dbReference>
<dbReference type="PROSITE" id="PS51257">
    <property type="entry name" value="PROKAR_LIPOPROTEIN"/>
    <property type="match status" value="1"/>
</dbReference>
<protein>
    <submittedName>
        <fullName evidence="1">Unannotated protein</fullName>
    </submittedName>
</protein>
<dbReference type="SUPFAM" id="SSF109998">
    <property type="entry name" value="Triger factor/SurA peptide-binding domain-like"/>
    <property type="match status" value="1"/>
</dbReference>
<accession>A0A6J6QEY8</accession>
<sequence>MKNIKKIVALATAGLLVALTGCSSSNSAATIGKTEIPLSTVQGSVTEILKERSKIDTQGMTLATGADLNTNAIRFHVISVIFDDIATKISMKVKDSELAARRADIILQIGGEDRLASSLVQAQIAPKDFQRYLRTVLLAEKLGDALKAQGDTSTDGSGIQKLIIAMGKEKKVKINPRYGVWDYESGNILTAADNAAVKK</sequence>
<dbReference type="AlphaFoldDB" id="A0A6J6QEY8"/>
<evidence type="ECO:0000313" key="1">
    <source>
        <dbReference type="EMBL" id="CAB4706324.1"/>
    </source>
</evidence>
<reference evidence="1" key="1">
    <citation type="submission" date="2020-05" db="EMBL/GenBank/DDBJ databases">
        <authorList>
            <person name="Chiriac C."/>
            <person name="Salcher M."/>
            <person name="Ghai R."/>
            <person name="Kavagutti S V."/>
        </authorList>
    </citation>
    <scope>NUCLEOTIDE SEQUENCE</scope>
</reference>
<gene>
    <name evidence="1" type="ORF">UFOPK2598_00849</name>
</gene>
<proteinExistence type="predicted"/>
<name>A0A6J6QEY8_9ZZZZ</name>
<dbReference type="InterPro" id="IPR027304">
    <property type="entry name" value="Trigger_fact/SurA_dom_sf"/>
</dbReference>